<feature type="region of interest" description="Disordered" evidence="1">
    <location>
        <begin position="305"/>
        <end position="324"/>
    </location>
</feature>
<feature type="compositionally biased region" description="Polar residues" evidence="1">
    <location>
        <begin position="181"/>
        <end position="192"/>
    </location>
</feature>
<evidence type="ECO:0008006" key="6">
    <source>
        <dbReference type="Google" id="ProtNLM"/>
    </source>
</evidence>
<feature type="region of interest" description="Disordered" evidence="1">
    <location>
        <begin position="168"/>
        <end position="219"/>
    </location>
</feature>
<comment type="caution">
    <text evidence="4">The sequence shown here is derived from an EMBL/GenBank/DDBJ whole genome shotgun (WGS) entry which is preliminary data.</text>
</comment>
<sequence length="324" mass="34151">MYLPMMLSTFLFLCFAGLALTAPDHPLITPKPRAPTAAQLAYRQDDTGPNTWGYVGGDANSPLACGAGYQFTTDGEVGFCCNQFDCKNMIATCIDKSGGLDVCFGFHSDLCALSSISVLRCKSPEPSCFRYMRLTDAQDLNPAYIHRCGTASDDLTVFVTPTNEAAIQTEDSSPVAEEISTARSTPTATKVQSPASGLSSGSDSTSGATTTAAGTESSGTFSGNTWKYAVTGVGVVVVILALLGVIICLWRRSRKIKPALPENGGVAHNPTGITYMDTVAGSVVGDMPLEKRNLVDRWAHSQVGGHPDTISEAETLVSRGSRGK</sequence>
<dbReference type="Proteomes" id="UP000664132">
    <property type="component" value="Unassembled WGS sequence"/>
</dbReference>
<dbReference type="AlphaFoldDB" id="A0A8H7WC42"/>
<keyword evidence="3" id="KW-0732">Signal</keyword>
<dbReference type="OrthoDB" id="5347452at2759"/>
<keyword evidence="5" id="KW-1185">Reference proteome</keyword>
<reference evidence="4" key="1">
    <citation type="submission" date="2021-02" db="EMBL/GenBank/DDBJ databases">
        <title>Genome sequence Cadophora malorum strain M34.</title>
        <authorList>
            <person name="Stefanovic E."/>
            <person name="Vu D."/>
            <person name="Scully C."/>
            <person name="Dijksterhuis J."/>
            <person name="Roader J."/>
            <person name="Houbraken J."/>
        </authorList>
    </citation>
    <scope>NUCLEOTIDE SEQUENCE</scope>
    <source>
        <strain evidence="4">M34</strain>
    </source>
</reference>
<feature type="chain" id="PRO_5034440310" description="Mid2 domain-containing protein" evidence="3">
    <location>
        <begin position="22"/>
        <end position="324"/>
    </location>
</feature>
<feature type="compositionally biased region" description="Low complexity" evidence="1">
    <location>
        <begin position="193"/>
        <end position="219"/>
    </location>
</feature>
<name>A0A8H7WC42_9HELO</name>
<gene>
    <name evidence="4" type="ORF">IFR04_004723</name>
</gene>
<evidence type="ECO:0000256" key="3">
    <source>
        <dbReference type="SAM" id="SignalP"/>
    </source>
</evidence>
<feature type="transmembrane region" description="Helical" evidence="2">
    <location>
        <begin position="228"/>
        <end position="250"/>
    </location>
</feature>
<accession>A0A8H7WC42</accession>
<keyword evidence="2" id="KW-0812">Transmembrane</keyword>
<evidence type="ECO:0000313" key="4">
    <source>
        <dbReference type="EMBL" id="KAG4422096.1"/>
    </source>
</evidence>
<evidence type="ECO:0000256" key="1">
    <source>
        <dbReference type="SAM" id="MobiDB-lite"/>
    </source>
</evidence>
<evidence type="ECO:0000313" key="5">
    <source>
        <dbReference type="Proteomes" id="UP000664132"/>
    </source>
</evidence>
<feature type="signal peptide" evidence="3">
    <location>
        <begin position="1"/>
        <end position="21"/>
    </location>
</feature>
<keyword evidence="2" id="KW-0472">Membrane</keyword>
<dbReference type="EMBL" id="JAFJYH010000054">
    <property type="protein sequence ID" value="KAG4422096.1"/>
    <property type="molecule type" value="Genomic_DNA"/>
</dbReference>
<proteinExistence type="predicted"/>
<evidence type="ECO:0000256" key="2">
    <source>
        <dbReference type="SAM" id="Phobius"/>
    </source>
</evidence>
<keyword evidence="2" id="KW-1133">Transmembrane helix</keyword>
<organism evidence="4 5">
    <name type="scientific">Cadophora malorum</name>
    <dbReference type="NCBI Taxonomy" id="108018"/>
    <lineage>
        <taxon>Eukaryota</taxon>
        <taxon>Fungi</taxon>
        <taxon>Dikarya</taxon>
        <taxon>Ascomycota</taxon>
        <taxon>Pezizomycotina</taxon>
        <taxon>Leotiomycetes</taxon>
        <taxon>Helotiales</taxon>
        <taxon>Ploettnerulaceae</taxon>
        <taxon>Cadophora</taxon>
    </lineage>
</organism>
<protein>
    <recommendedName>
        <fullName evidence="6">Mid2 domain-containing protein</fullName>
    </recommendedName>
</protein>